<dbReference type="Gene3D" id="2.40.50.140">
    <property type="entry name" value="Nucleic acid-binding proteins"/>
    <property type="match status" value="1"/>
</dbReference>
<dbReference type="PANTHER" id="PTHR23273">
    <property type="entry name" value="REPLICATION FACTOR A 1, RFA1"/>
    <property type="match status" value="1"/>
</dbReference>
<dbReference type="EMBL" id="CAKOAT010211821">
    <property type="protein sequence ID" value="CAH8355760.1"/>
    <property type="molecule type" value="Genomic_DNA"/>
</dbReference>
<accession>A0ABC8KJ30</accession>
<evidence type="ECO:0000313" key="2">
    <source>
        <dbReference type="EMBL" id="CAH8355760.1"/>
    </source>
</evidence>
<gene>
    <name evidence="2" type="ORF">ERUC_LOCUS21515</name>
</gene>
<evidence type="ECO:0000256" key="1">
    <source>
        <dbReference type="SAM" id="MobiDB-lite"/>
    </source>
</evidence>
<dbReference type="InterPro" id="IPR012340">
    <property type="entry name" value="NA-bd_OB-fold"/>
</dbReference>
<organism evidence="2 3">
    <name type="scientific">Eruca vesicaria subsp. sativa</name>
    <name type="common">Garden rocket</name>
    <name type="synonym">Eruca sativa</name>
    <dbReference type="NCBI Taxonomy" id="29727"/>
    <lineage>
        <taxon>Eukaryota</taxon>
        <taxon>Viridiplantae</taxon>
        <taxon>Streptophyta</taxon>
        <taxon>Embryophyta</taxon>
        <taxon>Tracheophyta</taxon>
        <taxon>Spermatophyta</taxon>
        <taxon>Magnoliopsida</taxon>
        <taxon>eudicotyledons</taxon>
        <taxon>Gunneridae</taxon>
        <taxon>Pentapetalae</taxon>
        <taxon>rosids</taxon>
        <taxon>malvids</taxon>
        <taxon>Brassicales</taxon>
        <taxon>Brassicaceae</taxon>
        <taxon>Brassiceae</taxon>
        <taxon>Eruca</taxon>
    </lineage>
</organism>
<dbReference type="AlphaFoldDB" id="A0ABC8KJ30"/>
<protein>
    <submittedName>
        <fullName evidence="2">Uncharacterized protein</fullName>
    </submittedName>
</protein>
<dbReference type="PANTHER" id="PTHR23273:SF162">
    <property type="entry name" value="REPLICATION FACTOR A C-TERMINAL DOMAIN-CONTAINING PROTEIN"/>
    <property type="match status" value="1"/>
</dbReference>
<sequence length="191" mass="20228">MLSRDHLSITFRVVRVIARLSKDLQPCFITITSVTRDKSQGFLSTSYDKSEQAVFVVLGDAGKVLTGKPASELVASYFESKEDVASDHCVPAPRALLDAIGKTFKFIVKISDQNLTGKIHSITVTKVLPPDALLEEEVIADDGIAEAADDALNAGSEDAGAPGGVEGSADDRVRKAQDGLGAEDPKRAKSG</sequence>
<evidence type="ECO:0000313" key="3">
    <source>
        <dbReference type="Proteomes" id="UP001642260"/>
    </source>
</evidence>
<feature type="region of interest" description="Disordered" evidence="1">
    <location>
        <begin position="149"/>
        <end position="191"/>
    </location>
</feature>
<reference evidence="2 3" key="1">
    <citation type="submission" date="2022-03" db="EMBL/GenBank/DDBJ databases">
        <authorList>
            <person name="Macdonald S."/>
            <person name="Ahmed S."/>
            <person name="Newling K."/>
        </authorList>
    </citation>
    <scope>NUCLEOTIDE SEQUENCE [LARGE SCALE GENOMIC DNA]</scope>
</reference>
<keyword evidence="3" id="KW-1185">Reference proteome</keyword>
<dbReference type="Proteomes" id="UP001642260">
    <property type="component" value="Unassembled WGS sequence"/>
</dbReference>
<name>A0ABC8KJ30_ERUVS</name>
<feature type="compositionally biased region" description="Basic and acidic residues" evidence="1">
    <location>
        <begin position="169"/>
        <end position="191"/>
    </location>
</feature>
<comment type="caution">
    <text evidence="2">The sequence shown here is derived from an EMBL/GenBank/DDBJ whole genome shotgun (WGS) entry which is preliminary data.</text>
</comment>
<proteinExistence type="predicted"/>